<name>A0A834U3E1_9FABA</name>
<dbReference type="EMBL" id="JAAIUW010000005">
    <property type="protein sequence ID" value="KAF7829514.1"/>
    <property type="molecule type" value="Genomic_DNA"/>
</dbReference>
<dbReference type="Proteomes" id="UP000634136">
    <property type="component" value="Unassembled WGS sequence"/>
</dbReference>
<protein>
    <submittedName>
        <fullName evidence="1">Uncharacterized protein</fullName>
    </submittedName>
</protein>
<comment type="caution">
    <text evidence="1">The sequence shown here is derived from an EMBL/GenBank/DDBJ whole genome shotgun (WGS) entry which is preliminary data.</text>
</comment>
<evidence type="ECO:0000313" key="1">
    <source>
        <dbReference type="EMBL" id="KAF7829514.1"/>
    </source>
</evidence>
<organism evidence="1 2">
    <name type="scientific">Senna tora</name>
    <dbReference type="NCBI Taxonomy" id="362788"/>
    <lineage>
        <taxon>Eukaryota</taxon>
        <taxon>Viridiplantae</taxon>
        <taxon>Streptophyta</taxon>
        <taxon>Embryophyta</taxon>
        <taxon>Tracheophyta</taxon>
        <taxon>Spermatophyta</taxon>
        <taxon>Magnoliopsida</taxon>
        <taxon>eudicotyledons</taxon>
        <taxon>Gunneridae</taxon>
        <taxon>Pentapetalae</taxon>
        <taxon>rosids</taxon>
        <taxon>fabids</taxon>
        <taxon>Fabales</taxon>
        <taxon>Fabaceae</taxon>
        <taxon>Caesalpinioideae</taxon>
        <taxon>Cassia clade</taxon>
        <taxon>Senna</taxon>
    </lineage>
</organism>
<dbReference type="AlphaFoldDB" id="A0A834U3E1"/>
<accession>A0A834U3E1</accession>
<evidence type="ECO:0000313" key="2">
    <source>
        <dbReference type="Proteomes" id="UP000634136"/>
    </source>
</evidence>
<gene>
    <name evidence="1" type="ORF">G2W53_011847</name>
</gene>
<keyword evidence="2" id="KW-1185">Reference proteome</keyword>
<reference evidence="1" key="1">
    <citation type="submission" date="2020-09" db="EMBL/GenBank/DDBJ databases">
        <title>Genome-Enabled Discovery of Anthraquinone Biosynthesis in Senna tora.</title>
        <authorList>
            <person name="Kang S.-H."/>
            <person name="Pandey R.P."/>
            <person name="Lee C.-M."/>
            <person name="Sim J.-S."/>
            <person name="Jeong J.-T."/>
            <person name="Choi B.-S."/>
            <person name="Jung M."/>
            <person name="Ginzburg D."/>
            <person name="Zhao K."/>
            <person name="Won S.Y."/>
            <person name="Oh T.-J."/>
            <person name="Yu Y."/>
            <person name="Kim N.-H."/>
            <person name="Lee O.R."/>
            <person name="Lee T.-H."/>
            <person name="Bashyal P."/>
            <person name="Kim T.-S."/>
            <person name="Lee W.-H."/>
            <person name="Kawkins C."/>
            <person name="Kim C.-K."/>
            <person name="Kim J.S."/>
            <person name="Ahn B.O."/>
            <person name="Rhee S.Y."/>
            <person name="Sohng J.K."/>
        </authorList>
    </citation>
    <scope>NUCLEOTIDE SEQUENCE</scope>
    <source>
        <tissue evidence="1">Leaf</tissue>
    </source>
</reference>
<proteinExistence type="predicted"/>
<sequence>MAWELERDIKITYMVIDLIIPALKPKLLTFQFSTRRLASPTDD</sequence>